<evidence type="ECO:0000313" key="8">
    <source>
        <dbReference type="EMBL" id="EFQ29575.1"/>
    </source>
</evidence>
<dbReference type="Gene3D" id="1.20.1250.20">
    <property type="entry name" value="MFS general substrate transporter like domains"/>
    <property type="match status" value="1"/>
</dbReference>
<feature type="transmembrane region" description="Helical" evidence="6">
    <location>
        <begin position="385"/>
        <end position="403"/>
    </location>
</feature>
<dbReference type="PRINTS" id="PR01036">
    <property type="entry name" value="TCRTETB"/>
</dbReference>
<dbReference type="VEuPathDB" id="FungiDB:GLRG_04719"/>
<dbReference type="PANTHER" id="PTHR23501">
    <property type="entry name" value="MAJOR FACILITATOR SUPERFAMILY"/>
    <property type="match status" value="1"/>
</dbReference>
<gene>
    <name evidence="8" type="ORF">GLRG_04719</name>
</gene>
<feature type="transmembrane region" description="Helical" evidence="6">
    <location>
        <begin position="300"/>
        <end position="319"/>
    </location>
</feature>
<organism evidence="9">
    <name type="scientific">Colletotrichum graminicola (strain M1.001 / M2 / FGSC 10212)</name>
    <name type="common">Maize anthracnose fungus</name>
    <name type="synonym">Glomerella graminicola</name>
    <dbReference type="NCBI Taxonomy" id="645133"/>
    <lineage>
        <taxon>Eukaryota</taxon>
        <taxon>Fungi</taxon>
        <taxon>Dikarya</taxon>
        <taxon>Ascomycota</taxon>
        <taxon>Pezizomycotina</taxon>
        <taxon>Sordariomycetes</taxon>
        <taxon>Hypocreomycetidae</taxon>
        <taxon>Glomerellales</taxon>
        <taxon>Glomerellaceae</taxon>
        <taxon>Colletotrichum</taxon>
        <taxon>Colletotrichum graminicola species complex</taxon>
    </lineage>
</organism>
<feature type="transmembrane region" description="Helical" evidence="6">
    <location>
        <begin position="136"/>
        <end position="155"/>
    </location>
</feature>
<evidence type="ECO:0000256" key="4">
    <source>
        <dbReference type="ARBA" id="ARBA00023136"/>
    </source>
</evidence>
<evidence type="ECO:0000259" key="7">
    <source>
        <dbReference type="PROSITE" id="PS50850"/>
    </source>
</evidence>
<feature type="region of interest" description="Disordered" evidence="5">
    <location>
        <begin position="1"/>
        <end position="26"/>
    </location>
</feature>
<sequence length="586" mass="62732">MAQIRGPSSSDKPPTQTTESPGDGFKEVNFDTVGAAGISAAASTPSDTRLDDLTGVSRPKVYHTGWRLHALTAGLCVGLLLSTLETTIVSTSLVSIVDDLHGFDRSSWIVTSYLLTYTGFLIIFSKLSDILGCKLMLLSAITLFAVFSLACGASDSMLPLIIFRALQGMGGSGIYSLSTVMVPLMVPPPKYATYIAIVSSVFAISSVLGPILGGLIADNTTWRWVFFFNGPGGVLAASLVAFSVPFGFPYGRSAMSFRTLVSRQTWKRVDFVGAFLSLAASILIIFALEQGGTEYPWNSAAIISTFVLSGTMWLAFAAWERWISAKDGVCEPMFPWRLSSNRFVLGLLLNGFLTGFPFMTAIINIPQRLQTVNSMTAIGAGIRMLPLLLLSPVASAVSGLLATRLMIPPLYILMVGGALQVIGVGLFSSLDSSDLKVPAAQYGYQVIMGLGFGFNLTTILMMATIVVSDKDLAVVMGAVTQIRVLGGTIGLAVCSALLIEHIKSEAARFLTLAELLGVLSSSKNINALPPEKESETRIVFAAAYSQQMRVMLYFSLTSLLSIVLLFEKQPRRAGRNNTGQNPTSPR</sequence>
<dbReference type="GO" id="GO:0022857">
    <property type="term" value="F:transmembrane transporter activity"/>
    <property type="evidence" value="ECO:0007669"/>
    <property type="project" value="InterPro"/>
</dbReference>
<dbReference type="Gene3D" id="1.20.1720.10">
    <property type="entry name" value="Multidrug resistance protein D"/>
    <property type="match status" value="1"/>
</dbReference>
<dbReference type="OrthoDB" id="440553at2759"/>
<feature type="transmembrane region" description="Helical" evidence="6">
    <location>
        <begin position="161"/>
        <end position="184"/>
    </location>
</feature>
<dbReference type="RefSeq" id="XP_008093595.1">
    <property type="nucleotide sequence ID" value="XM_008095404.1"/>
</dbReference>
<feature type="compositionally biased region" description="Polar residues" evidence="5">
    <location>
        <begin position="1"/>
        <end position="20"/>
    </location>
</feature>
<feature type="transmembrane region" description="Helical" evidence="6">
    <location>
        <begin position="269"/>
        <end position="288"/>
    </location>
</feature>
<feature type="transmembrane region" description="Helical" evidence="6">
    <location>
        <begin position="550"/>
        <end position="566"/>
    </location>
</feature>
<evidence type="ECO:0000256" key="5">
    <source>
        <dbReference type="SAM" id="MobiDB-lite"/>
    </source>
</evidence>
<feature type="transmembrane region" description="Helical" evidence="6">
    <location>
        <begin position="343"/>
        <end position="365"/>
    </location>
</feature>
<dbReference type="GeneID" id="24410084"/>
<dbReference type="InterPro" id="IPR036259">
    <property type="entry name" value="MFS_trans_sf"/>
</dbReference>
<proteinExistence type="predicted"/>
<accession>E3QFD7</accession>
<evidence type="ECO:0000256" key="2">
    <source>
        <dbReference type="ARBA" id="ARBA00022692"/>
    </source>
</evidence>
<evidence type="ECO:0000313" key="9">
    <source>
        <dbReference type="Proteomes" id="UP000008782"/>
    </source>
</evidence>
<protein>
    <submittedName>
        <fullName evidence="8">Major facilitator superfamily transporter</fullName>
    </submittedName>
</protein>
<feature type="transmembrane region" description="Helical" evidence="6">
    <location>
        <begin position="410"/>
        <end position="430"/>
    </location>
</feature>
<dbReference type="AlphaFoldDB" id="E3QFD7"/>
<feature type="transmembrane region" description="Helical" evidence="6">
    <location>
        <begin position="442"/>
        <end position="467"/>
    </location>
</feature>
<feature type="transmembrane region" description="Helical" evidence="6">
    <location>
        <begin position="68"/>
        <end position="94"/>
    </location>
</feature>
<dbReference type="eggNOG" id="KOG0254">
    <property type="taxonomic scope" value="Eukaryota"/>
</dbReference>
<keyword evidence="2 6" id="KW-0812">Transmembrane</keyword>
<feature type="transmembrane region" description="Helical" evidence="6">
    <location>
        <begin position="106"/>
        <end position="124"/>
    </location>
</feature>
<name>E3QFD7_COLGM</name>
<dbReference type="Pfam" id="PF07690">
    <property type="entry name" value="MFS_1"/>
    <property type="match status" value="1"/>
</dbReference>
<dbReference type="PROSITE" id="PS50850">
    <property type="entry name" value="MFS"/>
    <property type="match status" value="1"/>
</dbReference>
<feature type="transmembrane region" description="Helical" evidence="6">
    <location>
        <begin position="191"/>
        <end position="212"/>
    </location>
</feature>
<keyword evidence="3 6" id="KW-1133">Transmembrane helix</keyword>
<dbReference type="SUPFAM" id="SSF103473">
    <property type="entry name" value="MFS general substrate transporter"/>
    <property type="match status" value="1"/>
</dbReference>
<comment type="subcellular location">
    <subcellularLocation>
        <location evidence="1">Membrane</location>
        <topology evidence="1">Multi-pass membrane protein</topology>
    </subcellularLocation>
</comment>
<feature type="transmembrane region" description="Helical" evidence="6">
    <location>
        <begin position="474"/>
        <end position="499"/>
    </location>
</feature>
<feature type="transmembrane region" description="Helical" evidence="6">
    <location>
        <begin position="224"/>
        <end position="248"/>
    </location>
</feature>
<dbReference type="GO" id="GO:0005886">
    <property type="term" value="C:plasma membrane"/>
    <property type="evidence" value="ECO:0007669"/>
    <property type="project" value="TreeGrafter"/>
</dbReference>
<dbReference type="InterPro" id="IPR011701">
    <property type="entry name" value="MFS"/>
</dbReference>
<evidence type="ECO:0000256" key="3">
    <source>
        <dbReference type="ARBA" id="ARBA00022989"/>
    </source>
</evidence>
<evidence type="ECO:0000256" key="1">
    <source>
        <dbReference type="ARBA" id="ARBA00004141"/>
    </source>
</evidence>
<reference evidence="9" key="1">
    <citation type="journal article" date="2012" name="Nat. Genet.">
        <title>Lifestyle transitions in plant pathogenic Colletotrichum fungi deciphered by genome and transcriptome analyses.</title>
        <authorList>
            <person name="O'Connell R.J."/>
            <person name="Thon M.R."/>
            <person name="Hacquard S."/>
            <person name="Amyotte S.G."/>
            <person name="Kleemann J."/>
            <person name="Torres M.F."/>
            <person name="Damm U."/>
            <person name="Buiate E.A."/>
            <person name="Epstein L."/>
            <person name="Alkan N."/>
            <person name="Altmueller J."/>
            <person name="Alvarado-Balderrama L."/>
            <person name="Bauser C.A."/>
            <person name="Becker C."/>
            <person name="Birren B.W."/>
            <person name="Chen Z."/>
            <person name="Choi J."/>
            <person name="Crouch J.A."/>
            <person name="Duvick J.P."/>
            <person name="Farman M.A."/>
            <person name="Gan P."/>
            <person name="Heiman D."/>
            <person name="Henrissat B."/>
            <person name="Howard R.J."/>
            <person name="Kabbage M."/>
            <person name="Koch C."/>
            <person name="Kracher B."/>
            <person name="Kubo Y."/>
            <person name="Law A.D."/>
            <person name="Lebrun M.-H."/>
            <person name="Lee Y.-H."/>
            <person name="Miyara I."/>
            <person name="Moore N."/>
            <person name="Neumann U."/>
            <person name="Nordstroem K."/>
            <person name="Panaccione D.G."/>
            <person name="Panstruga R."/>
            <person name="Place M."/>
            <person name="Proctor R.H."/>
            <person name="Prusky D."/>
            <person name="Rech G."/>
            <person name="Reinhardt R."/>
            <person name="Rollins J.A."/>
            <person name="Rounsley S."/>
            <person name="Schardl C.L."/>
            <person name="Schwartz D.C."/>
            <person name="Shenoy N."/>
            <person name="Shirasu K."/>
            <person name="Sikhakolli U.R."/>
            <person name="Stueber K."/>
            <person name="Sukno S.A."/>
            <person name="Sweigard J.A."/>
            <person name="Takano Y."/>
            <person name="Takahara H."/>
            <person name="Trail F."/>
            <person name="van der Does H.C."/>
            <person name="Voll L.M."/>
            <person name="Will I."/>
            <person name="Young S."/>
            <person name="Zeng Q."/>
            <person name="Zhang J."/>
            <person name="Zhou S."/>
            <person name="Dickman M.B."/>
            <person name="Schulze-Lefert P."/>
            <person name="Ver Loren van Themaat E."/>
            <person name="Ma L.-J."/>
            <person name="Vaillancourt L.J."/>
        </authorList>
    </citation>
    <scope>NUCLEOTIDE SEQUENCE [LARGE SCALE GENOMIC DNA]</scope>
    <source>
        <strain evidence="9">M1.001 / M2 / FGSC 10212</strain>
    </source>
</reference>
<dbReference type="InterPro" id="IPR020846">
    <property type="entry name" value="MFS_dom"/>
</dbReference>
<keyword evidence="9" id="KW-1185">Reference proteome</keyword>
<dbReference type="HOGENOM" id="CLU_000960_22_2_1"/>
<evidence type="ECO:0000256" key="6">
    <source>
        <dbReference type="SAM" id="Phobius"/>
    </source>
</evidence>
<dbReference type="PANTHER" id="PTHR23501:SF43">
    <property type="entry name" value="MULTIDRUG TRANSPORTER, PUTATIVE (AFU_ORTHOLOGUE AFUA_6G03040)-RELATED"/>
    <property type="match status" value="1"/>
</dbReference>
<dbReference type="EMBL" id="GG697345">
    <property type="protein sequence ID" value="EFQ29575.1"/>
    <property type="molecule type" value="Genomic_DNA"/>
</dbReference>
<feature type="domain" description="Major facilitator superfamily (MFS) profile" evidence="7">
    <location>
        <begin position="71"/>
        <end position="573"/>
    </location>
</feature>
<keyword evidence="4 6" id="KW-0472">Membrane</keyword>
<dbReference type="Proteomes" id="UP000008782">
    <property type="component" value="Unassembled WGS sequence"/>
</dbReference>